<dbReference type="Proteomes" id="UP001155241">
    <property type="component" value="Unassembled WGS sequence"/>
</dbReference>
<keyword evidence="2" id="KW-1185">Reference proteome</keyword>
<evidence type="ECO:0000313" key="2">
    <source>
        <dbReference type="Proteomes" id="UP001155241"/>
    </source>
</evidence>
<name>A0A9X2JH26_9BACT</name>
<gene>
    <name evidence="1" type="ORF">NG895_14045</name>
</gene>
<sequence>MTILEVTLSAAALAIVAVSVVQATVGLDRARVASDRLDYASRELENSLKQFTSQPPSEVTQAAADQWKLPAEVARELPGAQLRTMVASEDQPASKRVTMELQLSTLRRPLVLTRWVPVGQEEQP</sequence>
<organism evidence="1 2">
    <name type="scientific">Aeoliella straminimaris</name>
    <dbReference type="NCBI Taxonomy" id="2954799"/>
    <lineage>
        <taxon>Bacteria</taxon>
        <taxon>Pseudomonadati</taxon>
        <taxon>Planctomycetota</taxon>
        <taxon>Planctomycetia</taxon>
        <taxon>Pirellulales</taxon>
        <taxon>Lacipirellulaceae</taxon>
        <taxon>Aeoliella</taxon>
    </lineage>
</organism>
<dbReference type="AlphaFoldDB" id="A0A9X2JH26"/>
<evidence type="ECO:0000313" key="1">
    <source>
        <dbReference type="EMBL" id="MCO6045027.1"/>
    </source>
</evidence>
<comment type="caution">
    <text evidence="1">The sequence shown here is derived from an EMBL/GenBank/DDBJ whole genome shotgun (WGS) entry which is preliminary data.</text>
</comment>
<proteinExistence type="predicted"/>
<accession>A0A9X2JH26</accession>
<protein>
    <submittedName>
        <fullName evidence="1">Uncharacterized protein</fullName>
    </submittedName>
</protein>
<reference evidence="1" key="1">
    <citation type="submission" date="2022-06" db="EMBL/GenBank/DDBJ databases">
        <title>Aeoliella straminimaris, a novel planctomycete from sediments.</title>
        <authorList>
            <person name="Vitorino I.R."/>
            <person name="Lage O.M."/>
        </authorList>
    </citation>
    <scope>NUCLEOTIDE SEQUENCE</scope>
    <source>
        <strain evidence="1">ICT_H6.2</strain>
    </source>
</reference>
<dbReference type="EMBL" id="JAMXLR010000051">
    <property type="protein sequence ID" value="MCO6045027.1"/>
    <property type="molecule type" value="Genomic_DNA"/>
</dbReference>
<dbReference type="RefSeq" id="WP_252853140.1">
    <property type="nucleotide sequence ID" value="NZ_JAMXLR010000051.1"/>
</dbReference>